<sequence length="105" mass="12170">MCHAILIFSVLTLFINPEVHFNRSISLRNFQDKLMETKIQMPIIKIIKKTTKNHKEIKNKNKKYKNSLSSVLAAPGTLPLVYPESQYHNLFVFWGTGATPLFTHR</sequence>
<protein>
    <submittedName>
        <fullName evidence="2">Uncharacterized protein</fullName>
    </submittedName>
</protein>
<accession>A0A8D8QTF3</accession>
<keyword evidence="1" id="KW-0732">Signal</keyword>
<feature type="signal peptide" evidence="1">
    <location>
        <begin position="1"/>
        <end position="21"/>
    </location>
</feature>
<evidence type="ECO:0000313" key="2">
    <source>
        <dbReference type="EMBL" id="CAG6637911.1"/>
    </source>
</evidence>
<feature type="chain" id="PRO_5034150103" evidence="1">
    <location>
        <begin position="22"/>
        <end position="105"/>
    </location>
</feature>
<dbReference type="AlphaFoldDB" id="A0A8D8QTF3"/>
<reference evidence="2" key="1">
    <citation type="submission" date="2021-05" db="EMBL/GenBank/DDBJ databases">
        <authorList>
            <person name="Alioto T."/>
            <person name="Alioto T."/>
            <person name="Gomez Garrido J."/>
        </authorList>
    </citation>
    <scope>NUCLEOTIDE SEQUENCE</scope>
</reference>
<name>A0A8D8QTF3_9HEMI</name>
<evidence type="ECO:0000256" key="1">
    <source>
        <dbReference type="SAM" id="SignalP"/>
    </source>
</evidence>
<dbReference type="EMBL" id="HBUF01100463">
    <property type="protein sequence ID" value="CAG6637911.1"/>
    <property type="molecule type" value="Transcribed_RNA"/>
</dbReference>
<organism evidence="2">
    <name type="scientific">Cacopsylla melanoneura</name>
    <dbReference type="NCBI Taxonomy" id="428564"/>
    <lineage>
        <taxon>Eukaryota</taxon>
        <taxon>Metazoa</taxon>
        <taxon>Ecdysozoa</taxon>
        <taxon>Arthropoda</taxon>
        <taxon>Hexapoda</taxon>
        <taxon>Insecta</taxon>
        <taxon>Pterygota</taxon>
        <taxon>Neoptera</taxon>
        <taxon>Paraneoptera</taxon>
        <taxon>Hemiptera</taxon>
        <taxon>Sternorrhyncha</taxon>
        <taxon>Psylloidea</taxon>
        <taxon>Psyllidae</taxon>
        <taxon>Psyllinae</taxon>
        <taxon>Cacopsylla</taxon>
    </lineage>
</organism>
<proteinExistence type="predicted"/>